<dbReference type="Proteomes" id="UP000271925">
    <property type="component" value="Unassembled WGS sequence"/>
</dbReference>
<gene>
    <name evidence="1" type="ORF">EHT25_13765</name>
</gene>
<comment type="caution">
    <text evidence="1">The sequence shown here is derived from an EMBL/GenBank/DDBJ whole genome shotgun (WGS) entry which is preliminary data.</text>
</comment>
<evidence type="ECO:0008006" key="3">
    <source>
        <dbReference type="Google" id="ProtNLM"/>
    </source>
</evidence>
<keyword evidence="2" id="KW-1185">Reference proteome</keyword>
<accession>A0A3P1BU27</accession>
<evidence type="ECO:0000313" key="2">
    <source>
        <dbReference type="Proteomes" id="UP000271925"/>
    </source>
</evidence>
<sequence>MKKELSLNPEMQEITDNDLREINGGYGYWEGHSQGSAAAGSLFWSATAEFLATALTSMASYPRL</sequence>
<organism evidence="1 2">
    <name type="scientific">Larkinella rosea</name>
    <dbReference type="NCBI Taxonomy" id="2025312"/>
    <lineage>
        <taxon>Bacteria</taxon>
        <taxon>Pseudomonadati</taxon>
        <taxon>Bacteroidota</taxon>
        <taxon>Cytophagia</taxon>
        <taxon>Cytophagales</taxon>
        <taxon>Spirosomataceae</taxon>
        <taxon>Larkinella</taxon>
    </lineage>
</organism>
<protein>
    <recommendedName>
        <fullName evidence="3">Bacteriocin</fullName>
    </recommendedName>
</protein>
<dbReference type="OrthoDB" id="9892527at2"/>
<name>A0A3P1BU27_9BACT</name>
<dbReference type="RefSeq" id="WP_124875400.1">
    <property type="nucleotide sequence ID" value="NZ_RQJO01000008.1"/>
</dbReference>
<dbReference type="EMBL" id="RQJO01000008">
    <property type="protein sequence ID" value="RRB04557.1"/>
    <property type="molecule type" value="Genomic_DNA"/>
</dbReference>
<evidence type="ECO:0000313" key="1">
    <source>
        <dbReference type="EMBL" id="RRB04557.1"/>
    </source>
</evidence>
<proteinExistence type="predicted"/>
<dbReference type="AlphaFoldDB" id="A0A3P1BU27"/>
<reference evidence="1 2" key="1">
    <citation type="submission" date="2018-11" db="EMBL/GenBank/DDBJ databases">
        <authorList>
            <person name="Zhou Z."/>
            <person name="Wang G."/>
        </authorList>
    </citation>
    <scope>NUCLEOTIDE SEQUENCE [LARGE SCALE GENOMIC DNA]</scope>
    <source>
        <strain evidence="1 2">KCTC52004</strain>
    </source>
</reference>